<dbReference type="Proteomes" id="UP000283983">
    <property type="component" value="Unassembled WGS sequence"/>
</dbReference>
<protein>
    <recommendedName>
        <fullName evidence="4">ABC transporter permease</fullName>
    </recommendedName>
</protein>
<comment type="caution">
    <text evidence="2">The sequence shown here is derived from an EMBL/GenBank/DDBJ whole genome shotgun (WGS) entry which is preliminary data.</text>
</comment>
<dbReference type="InterPro" id="IPR010540">
    <property type="entry name" value="CmpB_TMEM229"/>
</dbReference>
<dbReference type="RefSeq" id="WP_118104454.1">
    <property type="nucleotide sequence ID" value="NZ_CABJEU010000002.1"/>
</dbReference>
<keyword evidence="3" id="KW-1185">Reference proteome</keyword>
<dbReference type="AlphaFoldDB" id="A0A414NE38"/>
<feature type="transmembrane region" description="Helical" evidence="1">
    <location>
        <begin position="80"/>
        <end position="103"/>
    </location>
</feature>
<proteinExistence type="predicted"/>
<feature type="transmembrane region" description="Helical" evidence="1">
    <location>
        <begin position="156"/>
        <end position="179"/>
    </location>
</feature>
<organism evidence="2 3">
    <name type="scientific">Collinsella intestinalis</name>
    <dbReference type="NCBI Taxonomy" id="147207"/>
    <lineage>
        <taxon>Bacteria</taxon>
        <taxon>Bacillati</taxon>
        <taxon>Actinomycetota</taxon>
        <taxon>Coriobacteriia</taxon>
        <taxon>Coriobacteriales</taxon>
        <taxon>Coriobacteriaceae</taxon>
        <taxon>Collinsella</taxon>
    </lineage>
</organism>
<keyword evidence="1" id="KW-1133">Transmembrane helix</keyword>
<keyword evidence="1" id="KW-0472">Membrane</keyword>
<feature type="transmembrane region" description="Helical" evidence="1">
    <location>
        <begin position="20"/>
        <end position="46"/>
    </location>
</feature>
<gene>
    <name evidence="2" type="ORF">DW682_06905</name>
</gene>
<reference evidence="2 3" key="1">
    <citation type="submission" date="2018-08" db="EMBL/GenBank/DDBJ databases">
        <title>A genome reference for cultivated species of the human gut microbiota.</title>
        <authorList>
            <person name="Zou Y."/>
            <person name="Xue W."/>
            <person name="Luo G."/>
        </authorList>
    </citation>
    <scope>NUCLEOTIDE SEQUENCE [LARGE SCALE GENOMIC DNA]</scope>
    <source>
        <strain evidence="2 3">AM25-33</strain>
    </source>
</reference>
<evidence type="ECO:0008006" key="4">
    <source>
        <dbReference type="Google" id="ProtNLM"/>
    </source>
</evidence>
<evidence type="ECO:0000313" key="2">
    <source>
        <dbReference type="EMBL" id="RHF37328.1"/>
    </source>
</evidence>
<dbReference type="EMBL" id="QSLJ01000002">
    <property type="protein sequence ID" value="RHF37328.1"/>
    <property type="molecule type" value="Genomic_DNA"/>
</dbReference>
<dbReference type="Pfam" id="PF06541">
    <property type="entry name" value="ABC_trans_CmpB"/>
    <property type="match status" value="1"/>
</dbReference>
<accession>A0A414NE38</accession>
<name>A0A414NE38_9ACTN</name>
<sequence>MMADLSGIISELNSTGAPLSALFLSFIVFSFIGWLYESTICALANYGHFANSGFLLGPCCPIYGVGSLACWFLLRDIPNVAAQFAAAALVCSAIEYGVGAALEQITGARFWDYSKFPFNINGRVCLYGAALFGAGAVLICRIAEPALLNALELVPPTILAAAALACAALLVIDAAFTLVSWRQLSQKLELLRIELADKVNDSLKDASDSLLDRVPDAALDSAAEIRARSGELNSWLAEMSDSAFEAVRGKVEMPSFIAEGKQNLRLVVRHARSIAQRAEISTPEKLKTVLTRRELRFFNAFPEIKLKAYEGIIRATNLKERAHELFYRR</sequence>
<evidence type="ECO:0000313" key="3">
    <source>
        <dbReference type="Proteomes" id="UP000283983"/>
    </source>
</evidence>
<feature type="transmembrane region" description="Helical" evidence="1">
    <location>
        <begin position="124"/>
        <end position="144"/>
    </location>
</feature>
<dbReference type="InParanoid" id="A0A414NE38"/>
<keyword evidence="1" id="KW-0812">Transmembrane</keyword>
<feature type="transmembrane region" description="Helical" evidence="1">
    <location>
        <begin position="53"/>
        <end position="74"/>
    </location>
</feature>
<evidence type="ECO:0000256" key="1">
    <source>
        <dbReference type="SAM" id="Phobius"/>
    </source>
</evidence>